<evidence type="ECO:0008006" key="4">
    <source>
        <dbReference type="Google" id="ProtNLM"/>
    </source>
</evidence>
<organism evidence="2 3">
    <name type="scientific">Stylosanthes scabra</name>
    <dbReference type="NCBI Taxonomy" id="79078"/>
    <lineage>
        <taxon>Eukaryota</taxon>
        <taxon>Viridiplantae</taxon>
        <taxon>Streptophyta</taxon>
        <taxon>Embryophyta</taxon>
        <taxon>Tracheophyta</taxon>
        <taxon>Spermatophyta</taxon>
        <taxon>Magnoliopsida</taxon>
        <taxon>eudicotyledons</taxon>
        <taxon>Gunneridae</taxon>
        <taxon>Pentapetalae</taxon>
        <taxon>rosids</taxon>
        <taxon>fabids</taxon>
        <taxon>Fabales</taxon>
        <taxon>Fabaceae</taxon>
        <taxon>Papilionoideae</taxon>
        <taxon>50 kb inversion clade</taxon>
        <taxon>dalbergioids sensu lato</taxon>
        <taxon>Dalbergieae</taxon>
        <taxon>Pterocarpus clade</taxon>
        <taxon>Stylosanthes</taxon>
    </lineage>
</organism>
<dbReference type="PANTHER" id="PTHR46033">
    <property type="entry name" value="PROTEIN MAIN-LIKE 2"/>
    <property type="match status" value="1"/>
</dbReference>
<dbReference type="Proteomes" id="UP001341840">
    <property type="component" value="Unassembled WGS sequence"/>
</dbReference>
<protein>
    <recommendedName>
        <fullName evidence="4">Aminotransferase-like plant mobile domain-containing protein</fullName>
    </recommendedName>
</protein>
<feature type="region of interest" description="Disordered" evidence="1">
    <location>
        <begin position="247"/>
        <end position="277"/>
    </location>
</feature>
<keyword evidence="3" id="KW-1185">Reference proteome</keyword>
<dbReference type="EMBL" id="JASCZI010241700">
    <property type="protein sequence ID" value="MED6205230.1"/>
    <property type="molecule type" value="Genomic_DNA"/>
</dbReference>
<accession>A0ABU6Y629</accession>
<dbReference type="InterPro" id="IPR044824">
    <property type="entry name" value="MAIN-like"/>
</dbReference>
<name>A0ABU6Y629_9FABA</name>
<reference evidence="2 3" key="1">
    <citation type="journal article" date="2023" name="Plants (Basel)">
        <title>Bridging the Gap: Combining Genomics and Transcriptomics Approaches to Understand Stylosanthes scabra, an Orphan Legume from the Brazilian Caatinga.</title>
        <authorList>
            <person name="Ferreira-Neto J.R.C."/>
            <person name="da Silva M.D."/>
            <person name="Binneck E."/>
            <person name="de Melo N.F."/>
            <person name="da Silva R.H."/>
            <person name="de Melo A.L.T.M."/>
            <person name="Pandolfi V."/>
            <person name="Bustamante F.O."/>
            <person name="Brasileiro-Vidal A.C."/>
            <person name="Benko-Iseppon A.M."/>
        </authorList>
    </citation>
    <scope>NUCLEOTIDE SEQUENCE [LARGE SCALE GENOMIC DNA]</scope>
    <source>
        <tissue evidence="2">Leaves</tissue>
    </source>
</reference>
<dbReference type="PANTHER" id="PTHR46033:SF8">
    <property type="entry name" value="PROTEIN MAINTENANCE OF MERISTEMS-LIKE"/>
    <property type="match status" value="1"/>
</dbReference>
<evidence type="ECO:0000256" key="1">
    <source>
        <dbReference type="SAM" id="MobiDB-lite"/>
    </source>
</evidence>
<gene>
    <name evidence="2" type="ORF">PIB30_016025</name>
</gene>
<evidence type="ECO:0000313" key="3">
    <source>
        <dbReference type="Proteomes" id="UP001341840"/>
    </source>
</evidence>
<proteinExistence type="predicted"/>
<comment type="caution">
    <text evidence="2">The sequence shown here is derived from an EMBL/GenBank/DDBJ whole genome shotgun (WGS) entry which is preliminary data.</text>
</comment>
<evidence type="ECO:0000313" key="2">
    <source>
        <dbReference type="EMBL" id="MED6205230.1"/>
    </source>
</evidence>
<sequence>MPWGECTVTLEDVAYQLGLPIDGEPVSGCLWDFENMMLEGTGRPRWDWFREMFGEPPDTPDADACTMTFSWLRSRFGVLPSHPSDEMVDTARDPQCLPGCTRVFADQPTGMSSRWQGRMICCRAGFSSGFPSFALTLSTTLSGRWPPAASTAASQEAARFDALQRVRLSTISDVGGRGGARSSHSAGGTQSPLRWHALWATRFQQLFEVVQSADPGPTADFIQWWILAAMRYLVPADRFHHFPPDEIPVEATQRQSGPQPARPDVPHVPDNKRPGGG</sequence>
<feature type="compositionally biased region" description="Basic and acidic residues" evidence="1">
    <location>
        <begin position="264"/>
        <end position="277"/>
    </location>
</feature>